<dbReference type="FunFam" id="2.40.50.100:FF:000042">
    <property type="entry name" value="50S ribosomal protein L27"/>
    <property type="match status" value="1"/>
</dbReference>
<feature type="compositionally biased region" description="Basic and acidic residues" evidence="9">
    <location>
        <begin position="36"/>
        <end position="52"/>
    </location>
</feature>
<dbReference type="SUPFAM" id="SSF110324">
    <property type="entry name" value="Ribosomal L27 protein-like"/>
    <property type="match status" value="1"/>
</dbReference>
<evidence type="ECO:0000259" key="10">
    <source>
        <dbReference type="Pfam" id="PF18471"/>
    </source>
</evidence>
<name>A0A1E4T1U2_9ASCO</name>
<dbReference type="EMBL" id="KV453851">
    <property type="protein sequence ID" value="ODV85668.1"/>
    <property type="molecule type" value="Genomic_DNA"/>
</dbReference>
<dbReference type="Gene3D" id="2.40.50.100">
    <property type="match status" value="1"/>
</dbReference>
<comment type="similarity">
    <text evidence="2">Belongs to the bacterial ribosomal protein bL27 family.</text>
</comment>
<dbReference type="PROSITE" id="PS00831">
    <property type="entry name" value="RIBOSOMAL_L27"/>
    <property type="match status" value="1"/>
</dbReference>
<dbReference type="NCBIfam" id="TIGR00062">
    <property type="entry name" value="L27"/>
    <property type="match status" value="1"/>
</dbReference>
<dbReference type="AlphaFoldDB" id="A0A1E4T1U2"/>
<keyword evidence="5" id="KW-0496">Mitochondrion</keyword>
<dbReference type="PRINTS" id="PR00063">
    <property type="entry name" value="RIBOSOMALL27"/>
</dbReference>
<dbReference type="PANTHER" id="PTHR15893:SF0">
    <property type="entry name" value="LARGE RIBOSOMAL SUBUNIT PROTEIN BL27M"/>
    <property type="match status" value="1"/>
</dbReference>
<dbReference type="Proteomes" id="UP000094801">
    <property type="component" value="Unassembled WGS sequence"/>
</dbReference>
<evidence type="ECO:0000256" key="1">
    <source>
        <dbReference type="ARBA" id="ARBA00004173"/>
    </source>
</evidence>
<dbReference type="STRING" id="983967.A0A1E4T1U2"/>
<reference evidence="12" key="1">
    <citation type="submission" date="2016-04" db="EMBL/GenBank/DDBJ databases">
        <title>Comparative genomics of biotechnologically important yeasts.</title>
        <authorList>
            <consortium name="DOE Joint Genome Institute"/>
            <person name="Riley R."/>
            <person name="Haridas S."/>
            <person name="Wolfe K.H."/>
            <person name="Lopes M.R."/>
            <person name="Hittinger C.T."/>
            <person name="Goker M."/>
            <person name="Salamov A."/>
            <person name="Wisecaver J."/>
            <person name="Long T.M."/>
            <person name="Aerts A.L."/>
            <person name="Barry K."/>
            <person name="Choi C."/>
            <person name="Clum A."/>
            <person name="Coughlan A.Y."/>
            <person name="Deshpande S."/>
            <person name="Douglass A.P."/>
            <person name="Hanson S.J."/>
            <person name="Klenk H.-P."/>
            <person name="Labutti K."/>
            <person name="Lapidus A."/>
            <person name="Lindquist E."/>
            <person name="Lipzen A."/>
            <person name="Meier-Kolthoff J.P."/>
            <person name="Ohm R.A."/>
            <person name="Otillar R.P."/>
            <person name="Pangilinan J."/>
            <person name="Peng Y."/>
            <person name="Rokas A."/>
            <person name="Rosa C.A."/>
            <person name="Scheuner C."/>
            <person name="Sibirny A.A."/>
            <person name="Slot J.C."/>
            <person name="Stielow J.B."/>
            <person name="Sun H."/>
            <person name="Kurtzman C.P."/>
            <person name="Blackwell M."/>
            <person name="Grigoriev I.V."/>
            <person name="Jeffries T.W."/>
        </authorList>
    </citation>
    <scope>NUCLEOTIDE SEQUENCE [LARGE SCALE GENOMIC DNA]</scope>
    <source>
        <strain evidence="12">NRRL YB-2248</strain>
    </source>
</reference>
<evidence type="ECO:0000256" key="8">
    <source>
        <dbReference type="ARBA" id="ARBA00035465"/>
    </source>
</evidence>
<keyword evidence="3" id="KW-0809">Transit peptide</keyword>
<evidence type="ECO:0000313" key="12">
    <source>
        <dbReference type="Proteomes" id="UP000094801"/>
    </source>
</evidence>
<keyword evidence="6" id="KW-0687">Ribonucleoprotein</keyword>
<evidence type="ECO:0000256" key="4">
    <source>
        <dbReference type="ARBA" id="ARBA00022980"/>
    </source>
</evidence>
<dbReference type="GO" id="GO:0003735">
    <property type="term" value="F:structural constituent of ribosome"/>
    <property type="evidence" value="ECO:0007669"/>
    <property type="project" value="InterPro"/>
</dbReference>
<evidence type="ECO:0000256" key="9">
    <source>
        <dbReference type="SAM" id="MobiDB-lite"/>
    </source>
</evidence>
<dbReference type="OrthoDB" id="1867012at2759"/>
<dbReference type="PANTHER" id="PTHR15893">
    <property type="entry name" value="RIBOSOMAL PROTEIN L27"/>
    <property type="match status" value="1"/>
</dbReference>
<protein>
    <recommendedName>
        <fullName evidence="7">Large ribosomal subunit protein bL27m</fullName>
    </recommendedName>
    <alternativeName>
        <fullName evidence="8">54S ribosomal protein L2, mitochondrial</fullName>
    </alternativeName>
</protein>
<accession>A0A1E4T1U2</accession>
<dbReference type="Pfam" id="PF18471">
    <property type="entry name" value="Ribosomal_L27_C"/>
    <property type="match status" value="1"/>
</dbReference>
<sequence length="369" mass="43063">MFKNVSVLPSTLLNNFIKPITQIRFATKRAAGSKTHMQDSRGKRLGPKKHEGQQVTTGQILLRQRGTKWYPGTNVGIGRDHTLFALEPGFVRYYLDPFHPKRRFIGVALKQEDRLPYPHFEPSVRRFGREVIENPYRAEKEENYMSRKESLESPALIKAKEDRILKRNEKLKNFIDSLKEFGVVVADSDIAGIRLLTIDGFMRGGKTLEDARFYTTYNALYDLKLSFKRGELNENEYNDKINQYNEMSKELDSKIMFDSKFRLVKNMTIEEIESLQNEIINELDSIIKLNEPINKDIRQKALKLIDTPGAFNLKKQVLLKRKYLKQVLPELDTLVSDEKDKNAKVTYRMNYETRRVDVVYRPKSVFAQL</sequence>
<dbReference type="GO" id="GO:0006412">
    <property type="term" value="P:translation"/>
    <property type="evidence" value="ECO:0007669"/>
    <property type="project" value="InterPro"/>
</dbReference>
<organism evidence="11 12">
    <name type="scientific">[Candida] arabinofermentans NRRL YB-2248</name>
    <dbReference type="NCBI Taxonomy" id="983967"/>
    <lineage>
        <taxon>Eukaryota</taxon>
        <taxon>Fungi</taxon>
        <taxon>Dikarya</taxon>
        <taxon>Ascomycota</taxon>
        <taxon>Saccharomycotina</taxon>
        <taxon>Pichiomycetes</taxon>
        <taxon>Pichiales</taxon>
        <taxon>Pichiaceae</taxon>
        <taxon>Ogataea</taxon>
        <taxon>Ogataea/Candida clade</taxon>
    </lineage>
</organism>
<proteinExistence type="inferred from homology"/>
<evidence type="ECO:0000256" key="6">
    <source>
        <dbReference type="ARBA" id="ARBA00023274"/>
    </source>
</evidence>
<dbReference type="InterPro" id="IPR001684">
    <property type="entry name" value="Ribosomal_bL27"/>
</dbReference>
<evidence type="ECO:0000256" key="2">
    <source>
        <dbReference type="ARBA" id="ARBA00010797"/>
    </source>
</evidence>
<dbReference type="GO" id="GO:0005762">
    <property type="term" value="C:mitochondrial large ribosomal subunit"/>
    <property type="evidence" value="ECO:0007669"/>
    <property type="project" value="TreeGrafter"/>
</dbReference>
<keyword evidence="4" id="KW-0689">Ribosomal protein</keyword>
<dbReference type="Pfam" id="PF01016">
    <property type="entry name" value="Ribosomal_L27"/>
    <property type="match status" value="1"/>
</dbReference>
<evidence type="ECO:0000313" key="11">
    <source>
        <dbReference type="EMBL" id="ODV85668.1"/>
    </source>
</evidence>
<evidence type="ECO:0000256" key="3">
    <source>
        <dbReference type="ARBA" id="ARBA00022946"/>
    </source>
</evidence>
<keyword evidence="12" id="KW-1185">Reference proteome</keyword>
<dbReference type="InterPro" id="IPR041244">
    <property type="entry name" value="Ribosomal_bL27m_C"/>
</dbReference>
<feature type="region of interest" description="Disordered" evidence="9">
    <location>
        <begin position="28"/>
        <end position="57"/>
    </location>
</feature>
<dbReference type="InterPro" id="IPR018261">
    <property type="entry name" value="Ribosomal_bL27_CS"/>
</dbReference>
<evidence type="ECO:0000256" key="5">
    <source>
        <dbReference type="ARBA" id="ARBA00023128"/>
    </source>
</evidence>
<evidence type="ECO:0000256" key="7">
    <source>
        <dbReference type="ARBA" id="ARBA00035267"/>
    </source>
</evidence>
<gene>
    <name evidence="11" type="ORF">CANARDRAFT_197600</name>
</gene>
<feature type="domain" description="Large ribosomal subunit protein bL27m C-terminal" evidence="10">
    <location>
        <begin position="133"/>
        <end position="366"/>
    </location>
</feature>
<comment type="subcellular location">
    <subcellularLocation>
        <location evidence="1">Mitochondrion</location>
    </subcellularLocation>
</comment>